<comment type="cofactor">
    <cofactor evidence="19">
        <name>Co(2+)</name>
        <dbReference type="ChEBI" id="CHEBI:48828"/>
    </cofactor>
    <cofactor evidence="19">
        <name>Zn(2+)</name>
        <dbReference type="ChEBI" id="CHEBI:29105"/>
    </cofactor>
    <text evidence="19">Binds 1 divalent metal cation per subunit. Can use either Co(2+) or Zn(2+).</text>
</comment>
<protein>
    <recommendedName>
        <fullName evidence="9 19">3-dehydroquinate synthase</fullName>
        <shortName evidence="19">DHQS</shortName>
        <ecNumber evidence="8 19">4.2.3.4</ecNumber>
    </recommendedName>
</protein>
<keyword evidence="15 19" id="KW-0520">NAD</keyword>
<dbReference type="HAMAP" id="MF_00110">
    <property type="entry name" value="DHQ_synthase"/>
    <property type="match status" value="1"/>
</dbReference>
<feature type="binding site" evidence="19">
    <location>
        <position position="210"/>
    </location>
    <ligand>
        <name>Zn(2+)</name>
        <dbReference type="ChEBI" id="CHEBI:29105"/>
    </ligand>
</feature>
<keyword evidence="13 19" id="KW-0547">Nucleotide-binding</keyword>
<dbReference type="PIRSF" id="PIRSF001455">
    <property type="entry name" value="DHQ_synth"/>
    <property type="match status" value="1"/>
</dbReference>
<dbReference type="GO" id="GO:0008652">
    <property type="term" value="P:amino acid biosynthetic process"/>
    <property type="evidence" value="ECO:0007669"/>
    <property type="project" value="UniProtKB-KW"/>
</dbReference>
<dbReference type="GO" id="GO:0009073">
    <property type="term" value="P:aromatic amino acid family biosynthetic process"/>
    <property type="evidence" value="ECO:0007669"/>
    <property type="project" value="UniProtKB-KW"/>
</dbReference>
<dbReference type="SUPFAM" id="SSF56796">
    <property type="entry name" value="Dehydroquinate synthase-like"/>
    <property type="match status" value="1"/>
</dbReference>
<dbReference type="PANTHER" id="PTHR43622">
    <property type="entry name" value="3-DEHYDROQUINATE SYNTHASE"/>
    <property type="match status" value="1"/>
</dbReference>
<evidence type="ECO:0000256" key="2">
    <source>
        <dbReference type="ARBA" id="ARBA00001911"/>
    </source>
</evidence>
<evidence type="ECO:0000256" key="4">
    <source>
        <dbReference type="ARBA" id="ARBA00003485"/>
    </source>
</evidence>
<dbReference type="GO" id="GO:0046872">
    <property type="term" value="F:metal ion binding"/>
    <property type="evidence" value="ECO:0007669"/>
    <property type="project" value="UniProtKB-KW"/>
</dbReference>
<keyword evidence="18 19" id="KW-0170">Cobalt</keyword>
<evidence type="ECO:0000256" key="9">
    <source>
        <dbReference type="ARBA" id="ARBA00017684"/>
    </source>
</evidence>
<dbReference type="AlphaFoldDB" id="A0A7C5ERS0"/>
<evidence type="ECO:0000256" key="19">
    <source>
        <dbReference type="HAMAP-Rule" id="MF_00110"/>
    </source>
</evidence>
<feature type="domain" description="3-dehydroquinate synthase C-terminal" evidence="21">
    <location>
        <begin position="207"/>
        <end position="347"/>
    </location>
</feature>
<keyword evidence="10 19" id="KW-0963">Cytoplasm</keyword>
<keyword evidence="16 19" id="KW-0057">Aromatic amino acid biosynthesis</keyword>
<reference evidence="22" key="1">
    <citation type="journal article" date="2020" name="mSystems">
        <title>Genome- and Community-Level Interaction Insights into Carbon Utilization and Element Cycling Functions of Hydrothermarchaeota in Hydrothermal Sediment.</title>
        <authorList>
            <person name="Zhou Z."/>
            <person name="Liu Y."/>
            <person name="Xu W."/>
            <person name="Pan J."/>
            <person name="Luo Z.H."/>
            <person name="Li M."/>
        </authorList>
    </citation>
    <scope>NUCLEOTIDE SEQUENCE [LARGE SCALE GENOMIC DNA]</scope>
    <source>
        <strain evidence="22">SpSt-853</strain>
    </source>
</reference>
<dbReference type="NCBIfam" id="TIGR01357">
    <property type="entry name" value="aroB"/>
    <property type="match status" value="1"/>
</dbReference>
<evidence type="ECO:0000256" key="17">
    <source>
        <dbReference type="ARBA" id="ARBA00023239"/>
    </source>
</evidence>
<keyword evidence="12 19" id="KW-0479">Metal-binding</keyword>
<evidence type="ECO:0000256" key="10">
    <source>
        <dbReference type="ARBA" id="ARBA00022490"/>
    </source>
</evidence>
<dbReference type="InterPro" id="IPR030960">
    <property type="entry name" value="DHQS/DOIS_N"/>
</dbReference>
<evidence type="ECO:0000313" key="22">
    <source>
        <dbReference type="EMBL" id="HGZ12243.1"/>
    </source>
</evidence>
<comment type="caution">
    <text evidence="19">Lacks conserved residue(s) required for the propagation of feature annotation.</text>
</comment>
<comment type="cofactor">
    <cofactor evidence="2 19">
        <name>NAD(+)</name>
        <dbReference type="ChEBI" id="CHEBI:57540"/>
    </cofactor>
</comment>
<dbReference type="GO" id="GO:0000166">
    <property type="term" value="F:nucleotide binding"/>
    <property type="evidence" value="ECO:0007669"/>
    <property type="project" value="UniProtKB-KW"/>
</dbReference>
<dbReference type="PANTHER" id="PTHR43622:SF7">
    <property type="entry name" value="3-DEHYDROQUINATE SYNTHASE, CHLOROPLASTIC"/>
    <property type="match status" value="1"/>
</dbReference>
<keyword evidence="17 19" id="KW-0456">Lyase</keyword>
<evidence type="ECO:0000256" key="8">
    <source>
        <dbReference type="ARBA" id="ARBA00013031"/>
    </source>
</evidence>
<dbReference type="GO" id="GO:0005737">
    <property type="term" value="C:cytoplasm"/>
    <property type="evidence" value="ECO:0007669"/>
    <property type="project" value="UniProtKB-SubCell"/>
</dbReference>
<evidence type="ECO:0000256" key="3">
    <source>
        <dbReference type="ARBA" id="ARBA00001947"/>
    </source>
</evidence>
<evidence type="ECO:0000256" key="7">
    <source>
        <dbReference type="ARBA" id="ARBA00005412"/>
    </source>
</evidence>
<comment type="function">
    <text evidence="4 19">Catalyzes the conversion of 3-deoxy-D-arabino-heptulosonate 7-phosphate (DAHP) to dehydroquinate (DHQ).</text>
</comment>
<feature type="binding site" evidence="19">
    <location>
        <begin position="155"/>
        <end position="156"/>
    </location>
    <ligand>
        <name>NAD(+)</name>
        <dbReference type="ChEBI" id="CHEBI:57540"/>
    </ligand>
</feature>
<evidence type="ECO:0000256" key="14">
    <source>
        <dbReference type="ARBA" id="ARBA00022833"/>
    </source>
</evidence>
<proteinExistence type="inferred from homology"/>
<dbReference type="EMBL" id="DTKJ01000058">
    <property type="protein sequence ID" value="HGZ12243.1"/>
    <property type="molecule type" value="Genomic_DNA"/>
</dbReference>
<evidence type="ECO:0000259" key="21">
    <source>
        <dbReference type="Pfam" id="PF24621"/>
    </source>
</evidence>
<feature type="binding site" evidence="19">
    <location>
        <begin position="131"/>
        <end position="135"/>
    </location>
    <ligand>
        <name>NAD(+)</name>
        <dbReference type="ChEBI" id="CHEBI:57540"/>
    </ligand>
</feature>
<dbReference type="Pfam" id="PF01761">
    <property type="entry name" value="DHQ_synthase"/>
    <property type="match status" value="1"/>
</dbReference>
<dbReference type="CDD" id="cd08195">
    <property type="entry name" value="DHQS"/>
    <property type="match status" value="1"/>
</dbReference>
<accession>A0A7C5ERS0</accession>
<dbReference type="FunFam" id="3.40.50.1970:FF:000007">
    <property type="entry name" value="Pentafunctional AROM polypeptide"/>
    <property type="match status" value="1"/>
</dbReference>
<evidence type="ECO:0000256" key="15">
    <source>
        <dbReference type="ARBA" id="ARBA00023027"/>
    </source>
</evidence>
<keyword evidence="11 19" id="KW-0028">Amino-acid biosynthesis</keyword>
<keyword evidence="14 19" id="KW-0862">Zinc</keyword>
<evidence type="ECO:0000256" key="18">
    <source>
        <dbReference type="ARBA" id="ARBA00023285"/>
    </source>
</evidence>
<dbReference type="InterPro" id="IPR056179">
    <property type="entry name" value="DHQS_C"/>
</dbReference>
<dbReference type="InterPro" id="IPR030963">
    <property type="entry name" value="DHQ_synth_fam"/>
</dbReference>
<evidence type="ECO:0000256" key="6">
    <source>
        <dbReference type="ARBA" id="ARBA00004661"/>
    </source>
</evidence>
<dbReference type="InterPro" id="IPR050071">
    <property type="entry name" value="Dehydroquinate_synthase"/>
</dbReference>
<feature type="binding site" evidence="19">
    <location>
        <position position="177"/>
    </location>
    <ligand>
        <name>NAD(+)</name>
        <dbReference type="ChEBI" id="CHEBI:57540"/>
    </ligand>
</feature>
<evidence type="ECO:0000256" key="5">
    <source>
        <dbReference type="ARBA" id="ARBA00004496"/>
    </source>
</evidence>
<feature type="binding site" evidence="19">
    <location>
        <begin position="195"/>
        <end position="198"/>
    </location>
    <ligand>
        <name>NAD(+)</name>
        <dbReference type="ChEBI" id="CHEBI:57540"/>
    </ligand>
</feature>
<dbReference type="InterPro" id="IPR016037">
    <property type="entry name" value="DHQ_synth_AroB"/>
</dbReference>
<evidence type="ECO:0000256" key="16">
    <source>
        <dbReference type="ARBA" id="ARBA00023141"/>
    </source>
</evidence>
<dbReference type="Gene3D" id="1.20.1090.10">
    <property type="entry name" value="Dehydroquinate synthase-like - alpha domain"/>
    <property type="match status" value="1"/>
</dbReference>
<comment type="subcellular location">
    <subcellularLocation>
        <location evidence="5 19">Cytoplasm</location>
    </subcellularLocation>
</comment>
<dbReference type="Gene3D" id="3.40.50.1970">
    <property type="match status" value="1"/>
</dbReference>
<evidence type="ECO:0000259" key="20">
    <source>
        <dbReference type="Pfam" id="PF01761"/>
    </source>
</evidence>
<evidence type="ECO:0000256" key="12">
    <source>
        <dbReference type="ARBA" id="ARBA00022723"/>
    </source>
</evidence>
<dbReference type="GO" id="GO:0003856">
    <property type="term" value="F:3-dehydroquinate synthase activity"/>
    <property type="evidence" value="ECO:0007669"/>
    <property type="project" value="UniProtKB-UniRule"/>
</dbReference>
<feature type="binding site" evidence="19">
    <location>
        <position position="288"/>
    </location>
    <ligand>
        <name>Zn(2+)</name>
        <dbReference type="ChEBI" id="CHEBI:29105"/>
    </ligand>
</feature>
<feature type="binding site" evidence="19">
    <location>
        <position position="272"/>
    </location>
    <ligand>
        <name>Zn(2+)</name>
        <dbReference type="ChEBI" id="CHEBI:29105"/>
    </ligand>
</feature>
<feature type="binding site" evidence="19">
    <location>
        <position position="168"/>
    </location>
    <ligand>
        <name>NAD(+)</name>
        <dbReference type="ChEBI" id="CHEBI:57540"/>
    </ligand>
</feature>
<dbReference type="UniPathway" id="UPA00053">
    <property type="reaction ID" value="UER00085"/>
</dbReference>
<organism evidence="22">
    <name type="scientific">Desulfobacca acetoxidans</name>
    <dbReference type="NCBI Taxonomy" id="60893"/>
    <lineage>
        <taxon>Bacteria</taxon>
        <taxon>Pseudomonadati</taxon>
        <taxon>Thermodesulfobacteriota</taxon>
        <taxon>Desulfobaccia</taxon>
        <taxon>Desulfobaccales</taxon>
        <taxon>Desulfobaccaceae</taxon>
        <taxon>Desulfobacca</taxon>
    </lineage>
</organism>
<evidence type="ECO:0000256" key="1">
    <source>
        <dbReference type="ARBA" id="ARBA00001393"/>
    </source>
</evidence>
<evidence type="ECO:0000256" key="13">
    <source>
        <dbReference type="ARBA" id="ARBA00022741"/>
    </source>
</evidence>
<sequence length="390" mass="42792">MPLPPTICHPYARPQVPQARRLGLREIFLSLAGLDESHRLLLGDGLRYRLGHLLRPLGLPSRLVVITDRRVGRLHGTQVVAALADQGFQVAVLAVPPGERTKSWRVVLRLARELLAQGIPRGTPLLALGGGVVGDVTGFLASIYMRGLPLVQVPTTLLAMVDAAIGGKTAINLPEGKNLLGTFHQPRLVVIDPEFLRTLPLKERLNGLAEILKAGFIRDRELLTQLFRERLGIFRHPKALLELIHRAVSVKAAIVAADPRETDQRRLLNFGHTLGHGLEAASGYRLPHGRAVALGMLAAMKLSERLCGLSPEESRWGRQLISGFHYSRRLPPLDPEAVLAALPRDKKRLDTGLVFVLLKRLGEAVIVPEVPLSLVQEVLEELLAPSPKEK</sequence>
<evidence type="ECO:0000256" key="11">
    <source>
        <dbReference type="ARBA" id="ARBA00022605"/>
    </source>
</evidence>
<comment type="catalytic activity">
    <reaction evidence="1 19">
        <text>7-phospho-2-dehydro-3-deoxy-D-arabino-heptonate = 3-dehydroquinate + phosphate</text>
        <dbReference type="Rhea" id="RHEA:21968"/>
        <dbReference type="ChEBI" id="CHEBI:32364"/>
        <dbReference type="ChEBI" id="CHEBI:43474"/>
        <dbReference type="ChEBI" id="CHEBI:58394"/>
        <dbReference type="EC" id="4.2.3.4"/>
    </reaction>
</comment>
<name>A0A7C5ERS0_9BACT</name>
<dbReference type="GO" id="GO:0009423">
    <property type="term" value="P:chorismate biosynthetic process"/>
    <property type="evidence" value="ECO:0007669"/>
    <property type="project" value="UniProtKB-UniRule"/>
</dbReference>
<dbReference type="EC" id="4.2.3.4" evidence="8 19"/>
<comment type="pathway">
    <text evidence="6 19">Metabolic intermediate biosynthesis; chorismate biosynthesis; chorismate from D-erythrose 4-phosphate and phosphoenolpyruvate: step 2/7.</text>
</comment>
<gene>
    <name evidence="19 22" type="primary">aroB</name>
    <name evidence="22" type="ORF">ENW48_08490</name>
</gene>
<dbReference type="Pfam" id="PF24621">
    <property type="entry name" value="DHQS_C"/>
    <property type="match status" value="1"/>
</dbReference>
<comment type="caution">
    <text evidence="22">The sequence shown here is derived from an EMBL/GenBank/DDBJ whole genome shotgun (WGS) entry which is preliminary data.</text>
</comment>
<comment type="cofactor">
    <cofactor evidence="3">
        <name>Zn(2+)</name>
        <dbReference type="ChEBI" id="CHEBI:29105"/>
    </cofactor>
</comment>
<comment type="similarity">
    <text evidence="7 19">Belongs to the sugar phosphate cyclases superfamily. Dehydroquinate synthase family.</text>
</comment>
<feature type="domain" description="3-dehydroquinate synthase N-terminal" evidence="20">
    <location>
        <begin position="93"/>
        <end position="203"/>
    </location>
</feature>